<feature type="compositionally biased region" description="Polar residues" evidence="1">
    <location>
        <begin position="109"/>
        <end position="127"/>
    </location>
</feature>
<dbReference type="Proteomes" id="UP000708208">
    <property type="component" value="Unassembled WGS sequence"/>
</dbReference>
<dbReference type="EMBL" id="CAJVCH010536763">
    <property type="protein sequence ID" value="CAG7825575.1"/>
    <property type="molecule type" value="Genomic_DNA"/>
</dbReference>
<keyword evidence="3" id="KW-1185">Reference proteome</keyword>
<protein>
    <submittedName>
        <fullName evidence="2">Uncharacterized protein</fullName>
    </submittedName>
</protein>
<feature type="region of interest" description="Disordered" evidence="1">
    <location>
        <begin position="1"/>
        <end position="31"/>
    </location>
</feature>
<feature type="compositionally biased region" description="Basic and acidic residues" evidence="1">
    <location>
        <begin position="12"/>
        <end position="31"/>
    </location>
</feature>
<reference evidence="2" key="1">
    <citation type="submission" date="2021-06" db="EMBL/GenBank/DDBJ databases">
        <authorList>
            <person name="Hodson N. C."/>
            <person name="Mongue J. A."/>
            <person name="Jaron S. K."/>
        </authorList>
    </citation>
    <scope>NUCLEOTIDE SEQUENCE</scope>
</reference>
<feature type="non-terminal residue" evidence="2">
    <location>
        <position position="203"/>
    </location>
</feature>
<organism evidence="2 3">
    <name type="scientific">Allacma fusca</name>
    <dbReference type="NCBI Taxonomy" id="39272"/>
    <lineage>
        <taxon>Eukaryota</taxon>
        <taxon>Metazoa</taxon>
        <taxon>Ecdysozoa</taxon>
        <taxon>Arthropoda</taxon>
        <taxon>Hexapoda</taxon>
        <taxon>Collembola</taxon>
        <taxon>Symphypleona</taxon>
        <taxon>Sminthuridae</taxon>
        <taxon>Allacma</taxon>
    </lineage>
</organism>
<evidence type="ECO:0000313" key="2">
    <source>
        <dbReference type="EMBL" id="CAG7825575.1"/>
    </source>
</evidence>
<comment type="caution">
    <text evidence="2">The sequence shown here is derived from an EMBL/GenBank/DDBJ whole genome shotgun (WGS) entry which is preliminary data.</text>
</comment>
<feature type="compositionally biased region" description="Basic and acidic residues" evidence="1">
    <location>
        <begin position="150"/>
        <end position="159"/>
    </location>
</feature>
<feature type="compositionally biased region" description="Polar residues" evidence="1">
    <location>
        <begin position="1"/>
        <end position="11"/>
    </location>
</feature>
<feature type="region of interest" description="Disordered" evidence="1">
    <location>
        <begin position="109"/>
        <end position="183"/>
    </location>
</feature>
<dbReference type="AlphaFoldDB" id="A0A8J2LNE1"/>
<name>A0A8J2LNE1_9HEXA</name>
<evidence type="ECO:0000313" key="3">
    <source>
        <dbReference type="Proteomes" id="UP000708208"/>
    </source>
</evidence>
<sequence>MQISNNTSTNSKEIKEQASTHNYTTEKKIGSQEINDTGKKEHENSGAQNLNNLKSLLSVSDRPRIIRICCCERKKKLGHILHKPSEWKTYEKVKTSTKNPSISNLAKQVQETQVDTNSDRLNYSNSPEKAAEESEDLDESSRSSPSQPENQEKLGKEAVVKGGKALRPRKNQRGYGKLAQGKYQRTYTIAKNKQRFSSKSLKL</sequence>
<gene>
    <name evidence="2" type="ORF">AFUS01_LOCUS35678</name>
</gene>
<proteinExistence type="predicted"/>
<accession>A0A8J2LNE1</accession>
<evidence type="ECO:0000256" key="1">
    <source>
        <dbReference type="SAM" id="MobiDB-lite"/>
    </source>
</evidence>